<feature type="region of interest" description="Disordered" evidence="2">
    <location>
        <begin position="75"/>
        <end position="102"/>
    </location>
</feature>
<protein>
    <submittedName>
        <fullName evidence="3">Uncharacterized protein</fullName>
    </submittedName>
</protein>
<evidence type="ECO:0000256" key="1">
    <source>
        <dbReference type="SAM" id="Coils"/>
    </source>
</evidence>
<organism evidence="3">
    <name type="scientific">Tanacetum cinerariifolium</name>
    <name type="common">Dalmatian daisy</name>
    <name type="synonym">Chrysanthemum cinerariifolium</name>
    <dbReference type="NCBI Taxonomy" id="118510"/>
    <lineage>
        <taxon>Eukaryota</taxon>
        <taxon>Viridiplantae</taxon>
        <taxon>Streptophyta</taxon>
        <taxon>Embryophyta</taxon>
        <taxon>Tracheophyta</taxon>
        <taxon>Spermatophyta</taxon>
        <taxon>Magnoliopsida</taxon>
        <taxon>eudicotyledons</taxon>
        <taxon>Gunneridae</taxon>
        <taxon>Pentapetalae</taxon>
        <taxon>asterids</taxon>
        <taxon>campanulids</taxon>
        <taxon>Asterales</taxon>
        <taxon>Asteraceae</taxon>
        <taxon>Asteroideae</taxon>
        <taxon>Anthemideae</taxon>
        <taxon>Anthemidinae</taxon>
        <taxon>Tanacetum</taxon>
    </lineage>
</organism>
<feature type="non-terminal residue" evidence="3">
    <location>
        <position position="1"/>
    </location>
</feature>
<evidence type="ECO:0000313" key="3">
    <source>
        <dbReference type="EMBL" id="GFD01538.1"/>
    </source>
</evidence>
<feature type="coiled-coil region" evidence="1">
    <location>
        <begin position="27"/>
        <end position="75"/>
    </location>
</feature>
<sequence length="102" mass="11883">HQAQMIESLRVMGDMRREMGDMQAELLALRQAEIAELQEINRRHQAQMIESLRVMGDMRREMGDMQAELLALREQSRRARQSRGDVRVLNHQDASKDADSHI</sequence>
<reference evidence="3" key="1">
    <citation type="journal article" date="2019" name="Sci. Rep.">
        <title>Draft genome of Tanacetum cinerariifolium, the natural source of mosquito coil.</title>
        <authorList>
            <person name="Yamashiro T."/>
            <person name="Shiraishi A."/>
            <person name="Satake H."/>
            <person name="Nakayama K."/>
        </authorList>
    </citation>
    <scope>NUCLEOTIDE SEQUENCE</scope>
</reference>
<dbReference type="EMBL" id="BKCJ011191916">
    <property type="protein sequence ID" value="GFD01538.1"/>
    <property type="molecule type" value="Genomic_DNA"/>
</dbReference>
<accession>A0A699SWX1</accession>
<name>A0A699SWX1_TANCI</name>
<evidence type="ECO:0000256" key="2">
    <source>
        <dbReference type="SAM" id="MobiDB-lite"/>
    </source>
</evidence>
<gene>
    <name evidence="3" type="ORF">Tci_873507</name>
</gene>
<proteinExistence type="predicted"/>
<dbReference type="AlphaFoldDB" id="A0A699SWX1"/>
<comment type="caution">
    <text evidence="3">The sequence shown here is derived from an EMBL/GenBank/DDBJ whole genome shotgun (WGS) entry which is preliminary data.</text>
</comment>
<keyword evidence="1" id="KW-0175">Coiled coil</keyword>